<feature type="region of interest" description="Disordered" evidence="1">
    <location>
        <begin position="1161"/>
        <end position="1192"/>
    </location>
</feature>
<feature type="compositionally biased region" description="Low complexity" evidence="1">
    <location>
        <begin position="81"/>
        <end position="91"/>
    </location>
</feature>
<feature type="compositionally biased region" description="Polar residues" evidence="1">
    <location>
        <begin position="101"/>
        <end position="114"/>
    </location>
</feature>
<accession>A0ABY1UGE7</accession>
<dbReference type="Proteomes" id="UP000831156">
    <property type="component" value="Chromosome 1"/>
</dbReference>
<keyword evidence="3" id="KW-1185">Reference proteome</keyword>
<feature type="region of interest" description="Disordered" evidence="1">
    <location>
        <begin position="81"/>
        <end position="114"/>
    </location>
</feature>
<evidence type="ECO:0000313" key="2">
    <source>
        <dbReference type="EMBL" id="SOV10115.1"/>
    </source>
</evidence>
<sequence>MYELNNKNDDKNINSFVNKDDIKYKNYIDDEDIKQNIKREKEKKDHHDIFKINDIKHLDHVNNTTNEDTKNIIEYSICNQNDTHNEQNNNNNEDEDDNIYTLVSSPNEGGSKNIQMSRNKIHENSLDQINNSELIKENNVNEYSADYPFNEHNNMNEGHSKNYKNETSFDKENNTNENILQIKHDNKNDYVNNLEEYNLQDNDNIKNEENIYIHNNDNKNDYVNNLEEYNLQDNDNIKNEENIYIHNNDNKNDYVNNLEEYNLQDNDNIKNEENIYIHNNDNQNYDIHNYHMNNKKKHNKVNNFSEKEKILELHKNDKVTNIIIYKRMYQSFILLKKEYRDLIDEHKKKININKKLNYEFNSLKNNSYYSNFFFKNDSDNLFDDLAVGISNIFKWMDIDNKIIQTNFNKDKKEKKTGKDDDDNNNNDCLDDNNNNDCVDDNNNNDCVDDNNNNDCVDDNNNDCVDHNNNNPVDHNNNNSVDDNDNNNNKCVDEDNKNYDNLKNSPFNKNSIINEQTTHDIHSIENHDDTSNVEIEEKKFKLHFNPSQNGVDTIISMTDIHDNISDDENKEELNKKKNELNILNENNKGEIYSKDKSIDDELISNTLLNKDNCEIISNSNNNKNDNIKNNNNNNYNIQYKEDKNNDQEVNNKTTIIIKQTKEDILNNLTHTSNKIQKSSQNYPFDKKENILFKNNKGIKEKEIINDKIKKGCILQNIKIKEGIIHNKNNTFYDYRTKRNSYLWQRDNVIRKKNVKYYNSPNKLEYKTKCNYNHKKGYQPLKLNKDSLKENIIDYIKKRLHNRNKYENNINHIKKNNQNENNLIPHSLNKINQNINIPNQNIKSDTQNINTISDNIEDNTFLLNWDIYKKTNNQYNQFTKSIFHICSYKENEYIPINVNNFFLNNKKVNTTADLSLKCLKKNMEFILRKKQNKVISNINKNVNDKNNLILNHIKNVHEPVTLKNTSSIILKKKRCQKKSSSLFNKYNTHMINKKLKYCVKYSHNDISKCVIKQKHWRNVIYKTNKEKKEIFYFLLKKIIIYFEKKKKKGNILKTYKLKLVQNNENYIYIYLFQIRKYQKMASDIFLLTEKSSLPVQKKYSMFRKNQKKKKKYEQTSKHDESECEEKYESDGNKLKRNVFQLYMNEHKKYSVSIEKNDIMEQNKNMDNINNNNENNNNNNNNNNNDDDSNIHTPNVVNDTLIDKNVKCMDTIENNKLQTKDLTTQFEEMLKQHIVTLNLLDKKIDIIKKDPPEEKNNHYNVDDNNNSDDNEDAVIIIGMKIILNDKYLLILVDALNSIEYNVKKWLDLHEEILMSHIKENLNISNFFKYYNINLYTFFVNFLNNVENYIEEFPFYFSILFEDMFPFSLT</sequence>
<feature type="compositionally biased region" description="Low complexity" evidence="1">
    <location>
        <begin position="466"/>
        <end position="489"/>
    </location>
</feature>
<evidence type="ECO:0000256" key="1">
    <source>
        <dbReference type="SAM" id="MobiDB-lite"/>
    </source>
</evidence>
<feature type="compositionally biased region" description="Low complexity" evidence="1">
    <location>
        <begin position="1161"/>
        <end position="1181"/>
    </location>
</feature>
<protein>
    <submittedName>
        <fullName evidence="2">Uncharacterized protein</fullName>
    </submittedName>
</protein>
<organism evidence="2 3">
    <name type="scientific">Plasmodium gaboni</name>
    <dbReference type="NCBI Taxonomy" id="647221"/>
    <lineage>
        <taxon>Eukaryota</taxon>
        <taxon>Sar</taxon>
        <taxon>Alveolata</taxon>
        <taxon>Apicomplexa</taxon>
        <taxon>Aconoidasida</taxon>
        <taxon>Haemosporida</taxon>
        <taxon>Plasmodiidae</taxon>
        <taxon>Plasmodium</taxon>
        <taxon>Plasmodium (Laverania)</taxon>
    </lineage>
</organism>
<feature type="region of interest" description="Disordered" evidence="1">
    <location>
        <begin position="466"/>
        <end position="508"/>
    </location>
</feature>
<gene>
    <name evidence="2" type="ORF">PGABG01_0104900</name>
</gene>
<evidence type="ECO:0000313" key="3">
    <source>
        <dbReference type="Proteomes" id="UP000831156"/>
    </source>
</evidence>
<name>A0ABY1UGE7_9APIC</name>
<proteinExistence type="predicted"/>
<dbReference type="EMBL" id="LT969424">
    <property type="protein sequence ID" value="SOV10115.1"/>
    <property type="molecule type" value="Genomic_DNA"/>
</dbReference>
<reference evidence="2 3" key="1">
    <citation type="submission" date="2016-09" db="EMBL/GenBank/DDBJ databases">
        <authorList>
            <consortium name="Pathogen Informatics"/>
            <person name="Sun Q."/>
            <person name="Inoue M."/>
        </authorList>
    </citation>
    <scope>NUCLEOTIDE SEQUENCE [LARGE SCALE GENOMIC DNA]</scope>
</reference>
<feature type="compositionally biased region" description="Basic and acidic residues" evidence="1">
    <location>
        <begin position="1110"/>
        <end position="1125"/>
    </location>
</feature>
<feature type="region of interest" description="Disordered" evidence="1">
    <location>
        <begin position="411"/>
        <end position="434"/>
    </location>
</feature>
<feature type="compositionally biased region" description="Acidic residues" evidence="1">
    <location>
        <begin position="419"/>
        <end position="430"/>
    </location>
</feature>
<feature type="region of interest" description="Disordered" evidence="1">
    <location>
        <begin position="1102"/>
        <end position="1125"/>
    </location>
</feature>
<feature type="compositionally biased region" description="Basic and acidic residues" evidence="1">
    <location>
        <begin position="490"/>
        <end position="499"/>
    </location>
</feature>